<protein>
    <submittedName>
        <fullName evidence="2">Uncharacterized protein</fullName>
    </submittedName>
</protein>
<sequence>MTMRRMLLLVAMALSALASELGGAAHRCDWNAVPGQSRTKRDDDGEE</sequence>
<comment type="caution">
    <text evidence="2">The sequence shown here is derived from an EMBL/GenBank/DDBJ whole genome shotgun (WGS) entry which is preliminary data.</text>
</comment>
<dbReference type="EMBL" id="SGXM01000002">
    <property type="protein sequence ID" value="RZT39403.1"/>
    <property type="molecule type" value="Genomic_DNA"/>
</dbReference>
<keyword evidence="3" id="KW-1185">Reference proteome</keyword>
<dbReference type="Proteomes" id="UP000291078">
    <property type="component" value="Unassembled WGS sequence"/>
</dbReference>
<name>A0A4Q7RZX6_9BURK</name>
<organism evidence="2 3">
    <name type="scientific">Cupriavidus agavae</name>
    <dbReference type="NCBI Taxonomy" id="1001822"/>
    <lineage>
        <taxon>Bacteria</taxon>
        <taxon>Pseudomonadati</taxon>
        <taxon>Pseudomonadota</taxon>
        <taxon>Betaproteobacteria</taxon>
        <taxon>Burkholderiales</taxon>
        <taxon>Burkholderiaceae</taxon>
        <taxon>Cupriavidus</taxon>
    </lineage>
</organism>
<feature type="signal peptide" evidence="1">
    <location>
        <begin position="1"/>
        <end position="18"/>
    </location>
</feature>
<dbReference type="AlphaFoldDB" id="A0A4Q7RZX6"/>
<dbReference type="RefSeq" id="WP_235844716.1">
    <property type="nucleotide sequence ID" value="NZ_SGXM01000002.1"/>
</dbReference>
<evidence type="ECO:0000256" key="1">
    <source>
        <dbReference type="SAM" id="SignalP"/>
    </source>
</evidence>
<keyword evidence="1" id="KW-0732">Signal</keyword>
<evidence type="ECO:0000313" key="3">
    <source>
        <dbReference type="Proteomes" id="UP000291078"/>
    </source>
</evidence>
<proteinExistence type="predicted"/>
<gene>
    <name evidence="2" type="ORF">EV147_2598</name>
</gene>
<feature type="chain" id="PRO_5021026478" evidence="1">
    <location>
        <begin position="19"/>
        <end position="47"/>
    </location>
</feature>
<evidence type="ECO:0000313" key="2">
    <source>
        <dbReference type="EMBL" id="RZT39403.1"/>
    </source>
</evidence>
<accession>A0A4Q7RZX6</accession>
<reference evidence="2 3" key="1">
    <citation type="journal article" date="2015" name="Stand. Genomic Sci.">
        <title>Genomic Encyclopedia of Bacterial and Archaeal Type Strains, Phase III: the genomes of soil and plant-associated and newly described type strains.</title>
        <authorList>
            <person name="Whitman W.B."/>
            <person name="Woyke T."/>
            <person name="Klenk H.P."/>
            <person name="Zhou Y."/>
            <person name="Lilburn T.G."/>
            <person name="Beck B.J."/>
            <person name="De Vos P."/>
            <person name="Vandamme P."/>
            <person name="Eisen J.A."/>
            <person name="Garrity G."/>
            <person name="Hugenholtz P."/>
            <person name="Kyrpides N.C."/>
        </authorList>
    </citation>
    <scope>NUCLEOTIDE SEQUENCE [LARGE SCALE GENOMIC DNA]</scope>
    <source>
        <strain evidence="2 3">ASC-9842</strain>
    </source>
</reference>